<reference evidence="2 3" key="2">
    <citation type="journal article" date="1996" name="J. Virol.">
        <title>Structure of the rat cytomegalovirus genome termini.</title>
        <authorList>
            <person name="Vink C."/>
            <person name="Beuken E."/>
            <person name="Bruggeman C.A."/>
        </authorList>
    </citation>
    <scope>NUCLEOTIDE SEQUENCE [LARGE SCALE GENOMIC DNA]</scope>
    <source>
        <strain evidence="2 3">Maastricht</strain>
    </source>
</reference>
<dbReference type="KEGG" id="vg:940335"/>
<reference evidence="2 3" key="8">
    <citation type="journal article" date="2000" name="J. Virol.">
        <title>The r144 major histocompatibility complex class I-like gene of rat cytomegalovirus is dispensable for both acute and long-term infection in the immunocompromised host.</title>
        <authorList>
            <person name="Beisser P.S."/>
            <person name="Kloover J.S."/>
            <person name="Grauls G.E."/>
            <person name="Blok M.J."/>
            <person name="Bruggeman C.A."/>
            <person name="Vink C."/>
        </authorList>
    </citation>
    <scope>NUCLEOTIDE SEQUENCE [LARGE SCALE GENOMIC DNA]</scope>
    <source>
        <strain evidence="2 3">Maastricht</strain>
    </source>
</reference>
<organism evidence="2 3">
    <name type="scientific">Rat cytomegalovirus (strain Maastricht)</name>
    <dbReference type="NCBI Taxonomy" id="79700"/>
    <lineage>
        <taxon>Viruses</taxon>
        <taxon>Duplodnaviria</taxon>
        <taxon>Heunggongvirae</taxon>
        <taxon>Peploviricota</taxon>
        <taxon>Herviviricetes</taxon>
        <taxon>Herpesvirales</taxon>
        <taxon>Orthoherpesviridae</taxon>
        <taxon>Betaherpesvirinae</taxon>
        <taxon>Muromegalovirus</taxon>
        <taxon>Muromegalovirus muridbeta2</taxon>
        <taxon>Murid betaherpesvirus 2</taxon>
    </lineage>
</organism>
<keyword evidence="1" id="KW-0472">Membrane</keyword>
<evidence type="ECO:0000313" key="2">
    <source>
        <dbReference type="EMBL" id="AAF99212.1"/>
    </source>
</evidence>
<dbReference type="GeneID" id="940335"/>
<dbReference type="RefSeq" id="NP_064223.1">
    <property type="nucleotide sequence ID" value="NC_002512.2"/>
</dbReference>
<keyword evidence="1" id="KW-0812">Transmembrane</keyword>
<evidence type="ECO:0000256" key="1">
    <source>
        <dbReference type="SAM" id="Phobius"/>
    </source>
</evidence>
<feature type="transmembrane region" description="Helical" evidence="1">
    <location>
        <begin position="87"/>
        <end position="105"/>
    </location>
</feature>
<name>Q9DW78_RCMVM</name>
<proteinExistence type="predicted"/>
<sequence length="106" mass="11347">MRTISSVAYLTMYVCLLCTIFRGDAISTPAPTSHDGSGDSSDITSESTFTTLSFTSGDTFTSNATYASPGSQNYINSSATSKENRRYILFVALLPLAIILLTNKLA</sequence>
<reference evidence="2 3" key="10">
    <citation type="journal article" date="2000" name="Virus Res.">
        <title>Rat cytomegalovirus R89 is a highly conserved gene which expresses a spliced transcript.</title>
        <authorList>
            <person name="Gruijthuijsen Y.K."/>
            <person name="Beuken E."/>
            <person name="Bruggeman C.A."/>
            <person name="Vink C."/>
        </authorList>
    </citation>
    <scope>NUCLEOTIDE SEQUENCE [LARGE SCALE GENOMIC DNA]</scope>
    <source>
        <strain evidence="2 3">Maastricht</strain>
    </source>
</reference>
<reference evidence="2 3" key="9">
    <citation type="journal article" date="2000" name="J. Virol.">
        <title>Complete DNA sequence of the rat cytomegalovirus genome.</title>
        <authorList>
            <person name="Vink C."/>
            <person name="Beuken E."/>
            <person name="Bruggeman C.A."/>
        </authorList>
    </citation>
    <scope>NUCLEOTIDE SEQUENCE [LARGE SCALE GENOMIC DNA]</scope>
    <source>
        <strain evidence="2 3">Maastricht</strain>
    </source>
</reference>
<dbReference type="EMBL" id="AF232689">
    <property type="protein sequence ID" value="AAF99212.1"/>
    <property type="molecule type" value="Genomic_DNA"/>
</dbReference>
<keyword evidence="3" id="KW-1185">Reference proteome</keyword>
<reference evidence="2 3" key="5">
    <citation type="journal article" date="1998" name="Virology">
        <title>The Maastricht strain and England strain of rat cytomegalovirus represent different betaherpesvirus species rather than strains.</title>
        <authorList>
            <person name="Beisser P.S."/>
            <person name="Kaptein S.J."/>
            <person name="Beuken E."/>
            <person name="Bruggeman C.A."/>
            <person name="Vink C."/>
        </authorList>
    </citation>
    <scope>NUCLEOTIDE SEQUENCE [LARGE SCALE GENOMIC DNA]</scope>
    <source>
        <strain evidence="2 3">Maastricht</strain>
    </source>
</reference>
<reference evidence="2 3" key="7">
    <citation type="journal article" date="1999" name="J. Virol.">
        <title>Deletion of the R78 G protein-coupled receptor gene from rat cytomegalovirus results in an attenuated, syncytium-inducing mutant strain.</title>
        <authorList>
            <person name="Beisser P.S."/>
            <person name="Grauls G."/>
            <person name="Bruggeman C.A."/>
            <person name="Vink C."/>
        </authorList>
    </citation>
    <scope>NUCLEOTIDE SEQUENCE [LARGE SCALE GENOMIC DNA]</scope>
    <source>
        <strain evidence="2 3">Maastricht</strain>
    </source>
</reference>
<reference evidence="2 3" key="3">
    <citation type="journal article" date="1997" name="J. Gen. Virol.">
        <title>Cloning and functional characterization of the origin of lytic-phase DNA replication of rat cytomegalovirus.</title>
        <authorList>
            <person name="Vink C."/>
            <person name="Beuken E."/>
            <person name="Bruggeman C.A."/>
        </authorList>
    </citation>
    <scope>NUCLEOTIDE SEQUENCE [LARGE SCALE GENOMIC DNA]</scope>
    <source>
        <strain evidence="2 3">Maastricht</strain>
    </source>
</reference>
<evidence type="ECO:0000313" key="3">
    <source>
        <dbReference type="Proteomes" id="UP000008288"/>
    </source>
</evidence>
<reference evidence="2 3" key="4">
    <citation type="journal article" date="1998" name="J. Virol.">
        <title>The R33 G protein-coupled receptor gene of rat cytomegalovirus plays an essential role in the pathogenesis of viral infection.</title>
        <authorList>
            <person name="Beisser P.S."/>
            <person name="Vink C."/>
            <person name="Van Dam J.G."/>
            <person name="Grauls G."/>
            <person name="Vanherle S.J."/>
            <person name="Bruggeman C.A."/>
        </authorList>
    </citation>
    <scope>NUCLEOTIDE SEQUENCE [LARGE SCALE GENOMIC DNA]</scope>
    <source>
        <strain evidence="2 3">Maastricht</strain>
    </source>
</reference>
<keyword evidence="1" id="KW-1133">Transmembrane helix</keyword>
<accession>Q9DW78</accession>
<reference evidence="2 3" key="6">
    <citation type="journal article" date="1999" name="J. Gen. Virol.">
        <title>The rat cytomegalovirus R32 gene encodes a virion-associated protein that elicits a strong humoral immune response in infected rats.</title>
        <authorList>
            <person name="Beuken E."/>
            <person name="Grauls G."/>
            <person name="Bruggeman C.A."/>
            <person name="Vink C."/>
        </authorList>
    </citation>
    <scope>NUCLEOTIDE SEQUENCE [LARGE SCALE GENOMIC DNA]</scope>
    <source>
        <strain evidence="2 3">Maastricht</strain>
    </source>
</reference>
<organismHost>
    <name type="scientific">Rattus</name>
    <name type="common">rats</name>
    <dbReference type="NCBI Taxonomy" id="10114"/>
</organismHost>
<protein>
    <submittedName>
        <fullName evidence="2">Pr119.3</fullName>
    </submittedName>
</protein>
<reference evidence="2 3" key="1">
    <citation type="journal article" date="1996" name="J. Gen. Virol.">
        <title>Cloning and sequence analysis of the genes encoding DNA polymerase, glycoprotein B, ICP18.5 and major DNA-binding protein of rat cytomegalovirus.</title>
        <authorList>
            <person name="Beuken E."/>
            <person name="Slobbe R."/>
            <person name="Bruggeman C.A."/>
            <person name="Vink C."/>
        </authorList>
    </citation>
    <scope>NUCLEOTIDE SEQUENCE [LARGE SCALE GENOMIC DNA]</scope>
    <source>
        <strain evidence="2 3">Maastricht</strain>
    </source>
</reference>
<gene>
    <name evidence="2" type="primary">r119.3</name>
</gene>
<dbReference type="Proteomes" id="UP000008288">
    <property type="component" value="Segment"/>
</dbReference>